<feature type="region of interest" description="Disordered" evidence="1">
    <location>
        <begin position="278"/>
        <end position="334"/>
    </location>
</feature>
<accession>A0A2N9IH74</accession>
<feature type="region of interest" description="Disordered" evidence="1">
    <location>
        <begin position="1"/>
        <end position="42"/>
    </location>
</feature>
<dbReference type="AlphaFoldDB" id="A0A2N9IH74"/>
<evidence type="ECO:0000313" key="2">
    <source>
        <dbReference type="EMBL" id="SPD23399.1"/>
    </source>
</evidence>
<evidence type="ECO:0000256" key="1">
    <source>
        <dbReference type="SAM" id="MobiDB-lite"/>
    </source>
</evidence>
<reference evidence="2" key="1">
    <citation type="submission" date="2018-02" db="EMBL/GenBank/DDBJ databases">
        <authorList>
            <person name="Cohen D.B."/>
            <person name="Kent A.D."/>
        </authorList>
    </citation>
    <scope>NUCLEOTIDE SEQUENCE</scope>
</reference>
<proteinExistence type="predicted"/>
<organism evidence="2">
    <name type="scientific">Fagus sylvatica</name>
    <name type="common">Beechnut</name>
    <dbReference type="NCBI Taxonomy" id="28930"/>
    <lineage>
        <taxon>Eukaryota</taxon>
        <taxon>Viridiplantae</taxon>
        <taxon>Streptophyta</taxon>
        <taxon>Embryophyta</taxon>
        <taxon>Tracheophyta</taxon>
        <taxon>Spermatophyta</taxon>
        <taxon>Magnoliopsida</taxon>
        <taxon>eudicotyledons</taxon>
        <taxon>Gunneridae</taxon>
        <taxon>Pentapetalae</taxon>
        <taxon>rosids</taxon>
        <taxon>fabids</taxon>
        <taxon>Fagales</taxon>
        <taxon>Fagaceae</taxon>
        <taxon>Fagus</taxon>
    </lineage>
</organism>
<feature type="compositionally biased region" description="Basic and acidic residues" evidence="1">
    <location>
        <begin position="17"/>
        <end position="42"/>
    </location>
</feature>
<protein>
    <submittedName>
        <fullName evidence="2">Uncharacterized protein</fullName>
    </submittedName>
</protein>
<gene>
    <name evidence="2" type="ORF">FSB_LOCUS51281</name>
</gene>
<sequence>MPVERKKLMQQVKHNKRTEEHTEELRVRQRTATEDNKRLSSEENIEELRRAAEGKEIHSVEGQISGAASDTKEGQEERIITLRPLNMEDFRQAKSEVAASFATERFLIMDRFRFGPVRVRSGLGLVRFKAGPVRLMRRARSVPGVCWRVPGVRWRVSGMCWHALSTCWRVGGAAGTSTGAWRRVESPVRLFFTPFFRSEDEEPYGGICCSIRCSEGWVFETVDTAARGGAWGFLAGASTGAWRRVTGQMVTKFCQMEAVVPTKRPVVMTRRVAARREVSGDDPFTGDSSLPDESIDGWSKSNGASKRRHIERRMSRSAEEKQISQGEQIRRRRGRSFQAEAELIGAETEKIVSEEQIEVETEQIKAETEQIGTETEQIKAETEQIGAETEQIALRSHREIL</sequence>
<dbReference type="EMBL" id="OIVN01005635">
    <property type="protein sequence ID" value="SPD23399.1"/>
    <property type="molecule type" value="Genomic_DNA"/>
</dbReference>
<name>A0A2N9IH74_FAGSY</name>
<feature type="compositionally biased region" description="Basic and acidic residues" evidence="1">
    <location>
        <begin position="312"/>
        <end position="322"/>
    </location>
</feature>